<keyword evidence="2" id="KW-0812">Transmembrane</keyword>
<feature type="region of interest" description="Disordered" evidence="1">
    <location>
        <begin position="191"/>
        <end position="217"/>
    </location>
</feature>
<evidence type="ECO:0000313" key="4">
    <source>
        <dbReference type="Proteomes" id="UP001374803"/>
    </source>
</evidence>
<proteinExistence type="predicted"/>
<feature type="region of interest" description="Disordered" evidence="1">
    <location>
        <begin position="1"/>
        <end position="26"/>
    </location>
</feature>
<feature type="compositionally biased region" description="Low complexity" evidence="1">
    <location>
        <begin position="207"/>
        <end position="217"/>
    </location>
</feature>
<protein>
    <submittedName>
        <fullName evidence="3">Uncharacterized protein</fullName>
    </submittedName>
</protein>
<dbReference type="RefSeq" id="WP_394837643.1">
    <property type="nucleotide sequence ID" value="NZ_CP089929.1"/>
</dbReference>
<organism evidence="3 4">
    <name type="scientific">Pendulispora rubella</name>
    <dbReference type="NCBI Taxonomy" id="2741070"/>
    <lineage>
        <taxon>Bacteria</taxon>
        <taxon>Pseudomonadati</taxon>
        <taxon>Myxococcota</taxon>
        <taxon>Myxococcia</taxon>
        <taxon>Myxococcales</taxon>
        <taxon>Sorangiineae</taxon>
        <taxon>Pendulisporaceae</taxon>
        <taxon>Pendulispora</taxon>
    </lineage>
</organism>
<dbReference type="EMBL" id="CP089983">
    <property type="protein sequence ID" value="WXB07972.1"/>
    <property type="molecule type" value="Genomic_DNA"/>
</dbReference>
<keyword evidence="4" id="KW-1185">Reference proteome</keyword>
<sequence>MNKRDEDEHQIDTVPPPPGEDDAYSAETRIGKIPSDLLQAMKRAHASEAGRPSLPPDLVAALGDKGAVSSRPSVPASRTVPRPLSVPRVTPTIPPPPETTPAIAEGIPSFGLPSFGPAAGSPAPPKRTDGPAEFTLEGLASDDQDYVGSMLGAATGPAASPPTAPAGLPAVQIGQIVPAVPMVAPAIVPSPAAPTTSTDDVAPTSVQPGSGPQAGPAAPLVVPVDAPVADLDLPVPGPMRPLTDSQVEEGRMSFTPFTEQSRRLNIILMVSIGFLLLLTVIVLIAAK</sequence>
<keyword evidence="2" id="KW-1133">Transmembrane helix</keyword>
<accession>A0ABZ2LAM4</accession>
<feature type="region of interest" description="Disordered" evidence="1">
    <location>
        <begin position="114"/>
        <end position="133"/>
    </location>
</feature>
<keyword evidence="2" id="KW-0472">Membrane</keyword>
<evidence type="ECO:0000256" key="1">
    <source>
        <dbReference type="SAM" id="MobiDB-lite"/>
    </source>
</evidence>
<feature type="transmembrane region" description="Helical" evidence="2">
    <location>
        <begin position="266"/>
        <end position="286"/>
    </location>
</feature>
<evidence type="ECO:0000256" key="2">
    <source>
        <dbReference type="SAM" id="Phobius"/>
    </source>
</evidence>
<feature type="region of interest" description="Disordered" evidence="1">
    <location>
        <begin position="43"/>
        <end position="106"/>
    </location>
</feature>
<dbReference type="Proteomes" id="UP001374803">
    <property type="component" value="Chromosome"/>
</dbReference>
<gene>
    <name evidence="3" type="ORF">LVJ94_12110</name>
</gene>
<evidence type="ECO:0000313" key="3">
    <source>
        <dbReference type="EMBL" id="WXB07972.1"/>
    </source>
</evidence>
<reference evidence="3" key="1">
    <citation type="submission" date="2021-12" db="EMBL/GenBank/DDBJ databases">
        <title>Discovery of the Pendulisporaceae a myxobacterial family with distinct sporulation behavior and unique specialized metabolism.</title>
        <authorList>
            <person name="Garcia R."/>
            <person name="Popoff A."/>
            <person name="Bader C.D."/>
            <person name="Loehr J."/>
            <person name="Walesch S."/>
            <person name="Walt C."/>
            <person name="Boldt J."/>
            <person name="Bunk B."/>
            <person name="Haeckl F.J.F.P.J."/>
            <person name="Gunesch A.P."/>
            <person name="Birkelbach J."/>
            <person name="Nuebel U."/>
            <person name="Pietschmann T."/>
            <person name="Bach T."/>
            <person name="Mueller R."/>
        </authorList>
    </citation>
    <scope>NUCLEOTIDE SEQUENCE</scope>
    <source>
        <strain evidence="3">MSr11367</strain>
    </source>
</reference>
<name>A0ABZ2LAM4_9BACT</name>
<feature type="compositionally biased region" description="Basic and acidic residues" evidence="1">
    <location>
        <begin position="1"/>
        <end position="11"/>
    </location>
</feature>